<dbReference type="RefSeq" id="XP_051445270.1">
    <property type="nucleotide sequence ID" value="XM_051588461.1"/>
</dbReference>
<feature type="domain" description="Response regulatory" evidence="5">
    <location>
        <begin position="614"/>
        <end position="764"/>
    </location>
</feature>
<evidence type="ECO:0000256" key="4">
    <source>
        <dbReference type="SAM" id="MobiDB-lite"/>
    </source>
</evidence>
<dbReference type="Proteomes" id="UP001206595">
    <property type="component" value="Unassembled WGS sequence"/>
</dbReference>
<feature type="region of interest" description="Disordered" evidence="4">
    <location>
        <begin position="1"/>
        <end position="22"/>
    </location>
</feature>
<reference evidence="6" key="1">
    <citation type="submission" date="2021-06" db="EMBL/GenBank/DDBJ databases">
        <authorList>
            <consortium name="DOE Joint Genome Institute"/>
            <person name="Mondo S.J."/>
            <person name="Amses K.R."/>
            <person name="Simmons D.R."/>
            <person name="Longcore J.E."/>
            <person name="Seto K."/>
            <person name="Alves G.H."/>
            <person name="Bonds A.E."/>
            <person name="Quandt C.A."/>
            <person name="Davis W.J."/>
            <person name="Chang Y."/>
            <person name="Letcher P.M."/>
            <person name="Powell M.J."/>
            <person name="Kuo A."/>
            <person name="Labutti K."/>
            <person name="Pangilinan J."/>
            <person name="Andreopoulos W."/>
            <person name="Tritt A."/>
            <person name="Riley R."/>
            <person name="Hundley H."/>
            <person name="Johnson J."/>
            <person name="Lipzen A."/>
            <person name="Barry K."/>
            <person name="Berbee M.L."/>
            <person name="Buchler N.E."/>
            <person name="Grigoriev I.V."/>
            <person name="Spatafora J.W."/>
            <person name="Stajich J.E."/>
            <person name="James T.Y."/>
        </authorList>
    </citation>
    <scope>NUCLEOTIDE SEQUENCE</scope>
    <source>
        <strain evidence="6">AG</strain>
    </source>
</reference>
<feature type="modified residue" description="4-aspartylphosphate" evidence="3">
    <location>
        <position position="663"/>
    </location>
</feature>
<evidence type="ECO:0000259" key="5">
    <source>
        <dbReference type="PROSITE" id="PS50110"/>
    </source>
</evidence>
<feature type="region of interest" description="Disordered" evidence="4">
    <location>
        <begin position="168"/>
        <end position="204"/>
    </location>
</feature>
<feature type="compositionally biased region" description="Polar residues" evidence="4">
    <location>
        <begin position="1"/>
        <end position="10"/>
    </location>
</feature>
<feature type="region of interest" description="Disordered" evidence="4">
    <location>
        <begin position="432"/>
        <end position="552"/>
    </location>
</feature>
<dbReference type="EMBL" id="MU620913">
    <property type="protein sequence ID" value="KAI8580266.1"/>
    <property type="molecule type" value="Genomic_DNA"/>
</dbReference>
<dbReference type="Gene3D" id="3.40.50.2300">
    <property type="match status" value="1"/>
</dbReference>
<feature type="compositionally biased region" description="Polar residues" evidence="4">
    <location>
        <begin position="514"/>
        <end position="543"/>
    </location>
</feature>
<organism evidence="6 7">
    <name type="scientific">Umbelopsis ramanniana AG</name>
    <dbReference type="NCBI Taxonomy" id="1314678"/>
    <lineage>
        <taxon>Eukaryota</taxon>
        <taxon>Fungi</taxon>
        <taxon>Fungi incertae sedis</taxon>
        <taxon>Mucoromycota</taxon>
        <taxon>Mucoromycotina</taxon>
        <taxon>Umbelopsidomycetes</taxon>
        <taxon>Umbelopsidales</taxon>
        <taxon>Umbelopsidaceae</taxon>
        <taxon>Umbelopsis</taxon>
    </lineage>
</organism>
<name>A0AAD5EAB6_UMBRA</name>
<feature type="compositionally biased region" description="Low complexity" evidence="4">
    <location>
        <begin position="339"/>
        <end position="358"/>
    </location>
</feature>
<dbReference type="AlphaFoldDB" id="A0AAD5EAB6"/>
<evidence type="ECO:0000256" key="1">
    <source>
        <dbReference type="ARBA" id="ARBA00022553"/>
    </source>
</evidence>
<comment type="caution">
    <text evidence="6">The sequence shown here is derived from an EMBL/GenBank/DDBJ whole genome shotgun (WGS) entry which is preliminary data.</text>
</comment>
<evidence type="ECO:0000313" key="7">
    <source>
        <dbReference type="Proteomes" id="UP001206595"/>
    </source>
</evidence>
<keyword evidence="2" id="KW-0902">Two-component regulatory system</keyword>
<dbReference type="InterPro" id="IPR011006">
    <property type="entry name" value="CheY-like_superfamily"/>
</dbReference>
<feature type="compositionally biased region" description="Low complexity" evidence="4">
    <location>
        <begin position="173"/>
        <end position="182"/>
    </location>
</feature>
<feature type="region of interest" description="Disordered" evidence="4">
    <location>
        <begin position="338"/>
        <end position="367"/>
    </location>
</feature>
<feature type="compositionally biased region" description="Polar residues" evidence="4">
    <location>
        <begin position="443"/>
        <end position="461"/>
    </location>
</feature>
<dbReference type="PROSITE" id="PS50110">
    <property type="entry name" value="RESPONSE_REGULATORY"/>
    <property type="match status" value="1"/>
</dbReference>
<keyword evidence="7" id="KW-1185">Reference proteome</keyword>
<proteinExistence type="predicted"/>
<dbReference type="PANTHER" id="PTHR45339">
    <property type="entry name" value="HYBRID SIGNAL TRANSDUCTION HISTIDINE KINASE J"/>
    <property type="match status" value="1"/>
</dbReference>
<feature type="region of interest" description="Disordered" evidence="4">
    <location>
        <begin position="784"/>
        <end position="836"/>
    </location>
</feature>
<dbReference type="SMART" id="SM00448">
    <property type="entry name" value="REC"/>
    <property type="match status" value="1"/>
</dbReference>
<dbReference type="SUPFAM" id="SSF52172">
    <property type="entry name" value="CheY-like"/>
    <property type="match status" value="1"/>
</dbReference>
<dbReference type="PANTHER" id="PTHR45339:SF1">
    <property type="entry name" value="HYBRID SIGNAL TRANSDUCTION HISTIDINE KINASE J"/>
    <property type="match status" value="1"/>
</dbReference>
<dbReference type="Pfam" id="PF00072">
    <property type="entry name" value="Response_reg"/>
    <property type="match status" value="1"/>
</dbReference>
<evidence type="ECO:0000256" key="2">
    <source>
        <dbReference type="ARBA" id="ARBA00023012"/>
    </source>
</evidence>
<sequence>MTLNIRNLDSSSEDVKSQSGDDSGTLGIDIEIALIPCAESQAKVEEICKSDFLPNQIELLRGTVEVAGSAEEGRQAVEIFFEAPQRSEDNAYPVPTDLSNLDGDSEGYHALENFYELLKDMKIALYAMENSHFAKHLTNCLTNWSMNITHFSINELRQQLDSVGSDRTLKDAVSSPPTTSVSYPHQAPFPVSPGSPYTSPATTENERYDTTDAKFIIIDDDIPTLKRQIMNRQAAVASDASIRPRTSNRRTKGGFNGRLDIRYPEISPQSTIIFFTSLKNYKQVREIMMSNVNPWSKQSYALAHIVAVPKPACPRRILTALFTAWNKKSVDPQFTPIASLPTSPLTSNSSYSSQSNYQEHMSPPTPHGDGYIMVDSNGRKHERGIDSPLARDTETGHYFSPSYSTLHPSMGNSLKNHASPAGMVVDEGMLFVPGNRTPHSLPRTKNPTKKSQLSPKAQSPTKQDKFLEAPHPNETSADYNASGIPKTRTPYTNSNEFLNGGSPAHMAVGDDLSSKVSDTSTCKSGTSPITIVTDTTHSRNTTPDLDDKLGDAMPPVDGPLPTPHLTGDMQVDYQKQAPDQLQPPKLPDKATLRRASLKRKKKLSLNKSVSPSIQVLIVEDNIINQVILSKWMKNHGIKYEVASNGQEAFDKWSQGAFHLILMDIQLPVMDGITCTKKIRAVEKENKLQQMQQSLHREVPRSLSFDTLGSMEEKATEFRSPVIIVALTASSLDSDRQEALAAGCNDFLTKPVSMEWLDRKITEWGCMQALIDYEGWRQWREAKQSATSNQVVDDKQPDIISKPVQPERKASSSTNRSGVMMKGGSAIKPPSQRSATS</sequence>
<protein>
    <recommendedName>
        <fullName evidence="5">Response regulatory domain-containing protein</fullName>
    </recommendedName>
</protein>
<evidence type="ECO:0000256" key="3">
    <source>
        <dbReference type="PROSITE-ProRule" id="PRU00169"/>
    </source>
</evidence>
<dbReference type="InterPro" id="IPR001789">
    <property type="entry name" value="Sig_transdc_resp-reg_receiver"/>
</dbReference>
<dbReference type="GeneID" id="75913806"/>
<gene>
    <name evidence="6" type="ORF">K450DRAFT_237654</name>
</gene>
<dbReference type="CDD" id="cd17546">
    <property type="entry name" value="REC_hyHK_CKI1_RcsC-like"/>
    <property type="match status" value="1"/>
</dbReference>
<reference evidence="6" key="2">
    <citation type="journal article" date="2022" name="Proc. Natl. Acad. Sci. U.S.A.">
        <title>Diploid-dominant life cycles characterize the early evolution of Fungi.</title>
        <authorList>
            <person name="Amses K.R."/>
            <person name="Simmons D.R."/>
            <person name="Longcore J.E."/>
            <person name="Mondo S.J."/>
            <person name="Seto K."/>
            <person name="Jeronimo G.H."/>
            <person name="Bonds A.E."/>
            <person name="Quandt C.A."/>
            <person name="Davis W.J."/>
            <person name="Chang Y."/>
            <person name="Federici B.A."/>
            <person name="Kuo A."/>
            <person name="LaButti K."/>
            <person name="Pangilinan J."/>
            <person name="Andreopoulos W."/>
            <person name="Tritt A."/>
            <person name="Riley R."/>
            <person name="Hundley H."/>
            <person name="Johnson J."/>
            <person name="Lipzen A."/>
            <person name="Barry K."/>
            <person name="Lang B.F."/>
            <person name="Cuomo C.A."/>
            <person name="Buchler N.E."/>
            <person name="Grigoriev I.V."/>
            <person name="Spatafora J.W."/>
            <person name="Stajich J.E."/>
            <person name="James T.Y."/>
        </authorList>
    </citation>
    <scope>NUCLEOTIDE SEQUENCE</scope>
    <source>
        <strain evidence="6">AG</strain>
    </source>
</reference>
<keyword evidence="1 3" id="KW-0597">Phosphoprotein</keyword>
<accession>A0AAD5EAB6</accession>
<evidence type="ECO:0000313" key="6">
    <source>
        <dbReference type="EMBL" id="KAI8580266.1"/>
    </source>
</evidence>
<dbReference type="GO" id="GO:0000156">
    <property type="term" value="F:phosphorelay response regulator activity"/>
    <property type="evidence" value="ECO:0007669"/>
    <property type="project" value="UniProtKB-ARBA"/>
</dbReference>
<dbReference type="FunFam" id="3.40.50.2300:FF:000146">
    <property type="entry name" value="Putative two-component response regulator SSK1p"/>
    <property type="match status" value="1"/>
</dbReference>